<keyword evidence="2" id="KW-1185">Reference proteome</keyword>
<name>A0ACA9P651_9GLOM</name>
<protein>
    <submittedName>
        <fullName evidence="1">16393_t:CDS:1</fullName>
    </submittedName>
</protein>
<gene>
    <name evidence="1" type="ORF">SPELUC_LOCUS10897</name>
</gene>
<evidence type="ECO:0000313" key="1">
    <source>
        <dbReference type="EMBL" id="CAG8693743.1"/>
    </source>
</evidence>
<comment type="caution">
    <text evidence="1">The sequence shown here is derived from an EMBL/GenBank/DDBJ whole genome shotgun (WGS) entry which is preliminary data.</text>
</comment>
<reference evidence="1" key="1">
    <citation type="submission" date="2021-06" db="EMBL/GenBank/DDBJ databases">
        <authorList>
            <person name="Kallberg Y."/>
            <person name="Tangrot J."/>
            <person name="Rosling A."/>
        </authorList>
    </citation>
    <scope>NUCLEOTIDE SEQUENCE</scope>
    <source>
        <strain evidence="1">28 12/20/2015</strain>
    </source>
</reference>
<dbReference type="EMBL" id="CAJVPW010021509">
    <property type="protein sequence ID" value="CAG8693743.1"/>
    <property type="molecule type" value="Genomic_DNA"/>
</dbReference>
<sequence length="167" mass="19199">MYIVHPSQSELYYLQLLLTKIKGAISFNDLKIVNGSICNSFKQSTYLRGFIKNDDEHKLCMAEAREHQMPIQLYNLFTALLIFENVINENQHGKTVTDYNLPKLLSEIKIKSLLKIILEEINYDITLKELTKVNTLNDAQCAVFEEIIMCIEQKSSGIYFLDSLLGS</sequence>
<dbReference type="Proteomes" id="UP000789366">
    <property type="component" value="Unassembled WGS sequence"/>
</dbReference>
<proteinExistence type="predicted"/>
<feature type="non-terminal residue" evidence="1">
    <location>
        <position position="167"/>
    </location>
</feature>
<accession>A0ACA9P651</accession>
<organism evidence="1 2">
    <name type="scientific">Cetraspora pellucida</name>
    <dbReference type="NCBI Taxonomy" id="1433469"/>
    <lineage>
        <taxon>Eukaryota</taxon>
        <taxon>Fungi</taxon>
        <taxon>Fungi incertae sedis</taxon>
        <taxon>Mucoromycota</taxon>
        <taxon>Glomeromycotina</taxon>
        <taxon>Glomeromycetes</taxon>
        <taxon>Diversisporales</taxon>
        <taxon>Gigasporaceae</taxon>
        <taxon>Cetraspora</taxon>
    </lineage>
</organism>
<evidence type="ECO:0000313" key="2">
    <source>
        <dbReference type="Proteomes" id="UP000789366"/>
    </source>
</evidence>